<evidence type="ECO:0000256" key="1">
    <source>
        <dbReference type="ARBA" id="ARBA00004496"/>
    </source>
</evidence>
<dbReference type="AlphaFoldDB" id="A0A7C3F545"/>
<dbReference type="Gene3D" id="3.40.50.150">
    <property type="entry name" value="Vaccinia Virus protein VP39"/>
    <property type="match status" value="1"/>
</dbReference>
<dbReference type="InterPro" id="IPR000682">
    <property type="entry name" value="PCMT"/>
</dbReference>
<dbReference type="InterPro" id="IPR029063">
    <property type="entry name" value="SAM-dependent_MTases_sf"/>
</dbReference>
<sequence>METLRSKKDLLIKKLISEGILKRPECVEAMLKVPREEFVPPQLRENAYIDSPLPSIGGQTISAPHMVAIMCELLDLSPGLKVLEVGAGTGYHAAVCAEIVAPHSVDVMRRGHVYAVELVRELAEFASANIKRTGYADRVTIIEGDGTLGLPSQSPFDRILVTAAAPRIPPPLKEQLADGGKLVIPVGDAYSVQDLIVAIKKGSDLQECTYGGCVFVPLYGRYGWQ</sequence>
<dbReference type="GO" id="GO:0004719">
    <property type="term" value="F:protein-L-isoaspartate (D-aspartate) O-methyltransferase activity"/>
    <property type="evidence" value="ECO:0007669"/>
    <property type="project" value="UniProtKB-UniRule"/>
</dbReference>
<dbReference type="GO" id="GO:0032259">
    <property type="term" value="P:methylation"/>
    <property type="evidence" value="ECO:0007669"/>
    <property type="project" value="UniProtKB-KW"/>
</dbReference>
<comment type="catalytic activity">
    <reaction evidence="8 9">
        <text>[protein]-L-isoaspartate + S-adenosyl-L-methionine = [protein]-L-isoaspartate alpha-methyl ester + S-adenosyl-L-homocysteine</text>
        <dbReference type="Rhea" id="RHEA:12705"/>
        <dbReference type="Rhea" id="RHEA-COMP:12143"/>
        <dbReference type="Rhea" id="RHEA-COMP:12144"/>
        <dbReference type="ChEBI" id="CHEBI:57856"/>
        <dbReference type="ChEBI" id="CHEBI:59789"/>
        <dbReference type="ChEBI" id="CHEBI:90596"/>
        <dbReference type="ChEBI" id="CHEBI:90598"/>
        <dbReference type="EC" id="2.1.1.77"/>
    </reaction>
</comment>
<dbReference type="PROSITE" id="PS01279">
    <property type="entry name" value="PCMT"/>
    <property type="match status" value="1"/>
</dbReference>
<keyword evidence="6 9" id="KW-0949">S-adenosyl-L-methionine</keyword>
<comment type="subcellular location">
    <subcellularLocation>
        <location evidence="1 9">Cytoplasm</location>
    </subcellularLocation>
</comment>
<dbReference type="NCBIfam" id="TIGR00080">
    <property type="entry name" value="pimt"/>
    <property type="match status" value="1"/>
</dbReference>
<dbReference type="SUPFAM" id="SSF53335">
    <property type="entry name" value="S-adenosyl-L-methionine-dependent methyltransferases"/>
    <property type="match status" value="1"/>
</dbReference>
<evidence type="ECO:0000256" key="9">
    <source>
        <dbReference type="HAMAP-Rule" id="MF_00090"/>
    </source>
</evidence>
<dbReference type="GO" id="GO:0030091">
    <property type="term" value="P:protein repair"/>
    <property type="evidence" value="ECO:0007669"/>
    <property type="project" value="UniProtKB-UniRule"/>
</dbReference>
<evidence type="ECO:0000256" key="4">
    <source>
        <dbReference type="ARBA" id="ARBA00022603"/>
    </source>
</evidence>
<keyword evidence="4 9" id="KW-0489">Methyltransferase</keyword>
<dbReference type="NCBIfam" id="NF001453">
    <property type="entry name" value="PRK00312.1"/>
    <property type="match status" value="1"/>
</dbReference>
<evidence type="ECO:0000256" key="2">
    <source>
        <dbReference type="ARBA" id="ARBA00005369"/>
    </source>
</evidence>
<dbReference type="FunFam" id="3.40.50.150:FF:000010">
    <property type="entry name" value="Protein-L-isoaspartate O-methyltransferase"/>
    <property type="match status" value="1"/>
</dbReference>
<evidence type="ECO:0000256" key="7">
    <source>
        <dbReference type="ARBA" id="ARBA00025330"/>
    </source>
</evidence>
<comment type="function">
    <text evidence="7 9">Catalyzes the methyl esterification of L-isoaspartyl residues in peptides and proteins that result from spontaneous decomposition of normal L-aspartyl and L-asparaginyl residues. It plays a role in the repair and/or degradation of damaged proteins.</text>
</comment>
<gene>
    <name evidence="9" type="primary">pcm</name>
    <name evidence="10" type="ORF">ENS19_01730</name>
</gene>
<accession>A0A7C3F545</accession>
<organism evidence="10">
    <name type="scientific">Candidatus Methanomethylicus mesodigestus</name>
    <dbReference type="NCBI Taxonomy" id="1867258"/>
    <lineage>
        <taxon>Archaea</taxon>
        <taxon>Thermoproteota</taxon>
        <taxon>Methanosuratincolia</taxon>
        <taxon>Candidatus Methanomethylicales</taxon>
        <taxon>Candidatus Methanomethylicaceae</taxon>
        <taxon>Candidatus Methanomethylicus</taxon>
    </lineage>
</organism>
<reference evidence="10" key="1">
    <citation type="journal article" date="2020" name="mSystems">
        <title>Genome- and Community-Level Interaction Insights into Carbon Utilization and Element Cycling Functions of Hydrothermarchaeota in Hydrothermal Sediment.</title>
        <authorList>
            <person name="Zhou Z."/>
            <person name="Liu Y."/>
            <person name="Xu W."/>
            <person name="Pan J."/>
            <person name="Luo Z.H."/>
            <person name="Li M."/>
        </authorList>
    </citation>
    <scope>NUCLEOTIDE SEQUENCE [LARGE SCALE GENOMIC DNA]</scope>
    <source>
        <strain evidence="10">SpSt-468</strain>
    </source>
</reference>
<evidence type="ECO:0000256" key="6">
    <source>
        <dbReference type="ARBA" id="ARBA00022691"/>
    </source>
</evidence>
<evidence type="ECO:0000256" key="8">
    <source>
        <dbReference type="ARBA" id="ARBA00029295"/>
    </source>
</evidence>
<evidence type="ECO:0000256" key="3">
    <source>
        <dbReference type="ARBA" id="ARBA00022490"/>
    </source>
</evidence>
<dbReference type="PANTHER" id="PTHR11579">
    <property type="entry name" value="PROTEIN-L-ISOASPARTATE O-METHYLTRANSFERASE"/>
    <property type="match status" value="1"/>
</dbReference>
<proteinExistence type="inferred from homology"/>
<dbReference type="EMBL" id="DSTX01000002">
    <property type="protein sequence ID" value="HFK19982.1"/>
    <property type="molecule type" value="Genomic_DNA"/>
</dbReference>
<dbReference type="EC" id="2.1.1.77" evidence="9"/>
<protein>
    <recommendedName>
        <fullName evidence="9">Protein-L-isoaspartate O-methyltransferase</fullName>
        <ecNumber evidence="9">2.1.1.77</ecNumber>
    </recommendedName>
    <alternativeName>
        <fullName evidence="9">L-isoaspartyl protein carboxyl methyltransferase</fullName>
    </alternativeName>
    <alternativeName>
        <fullName evidence="9">Protein L-isoaspartyl methyltransferase</fullName>
    </alternativeName>
    <alternativeName>
        <fullName evidence="9">Protein-beta-aspartate methyltransferase</fullName>
        <shortName evidence="9">PIMT</shortName>
    </alternativeName>
</protein>
<name>A0A7C3F545_9CREN</name>
<keyword evidence="5 9" id="KW-0808">Transferase</keyword>
<evidence type="ECO:0000256" key="5">
    <source>
        <dbReference type="ARBA" id="ARBA00022679"/>
    </source>
</evidence>
<feature type="active site" evidence="9">
    <location>
        <position position="62"/>
    </location>
</feature>
<keyword evidence="3 9" id="KW-0963">Cytoplasm</keyword>
<dbReference type="GO" id="GO:0005737">
    <property type="term" value="C:cytoplasm"/>
    <property type="evidence" value="ECO:0007669"/>
    <property type="project" value="UniProtKB-SubCell"/>
</dbReference>
<dbReference type="PANTHER" id="PTHR11579:SF0">
    <property type="entry name" value="PROTEIN-L-ISOASPARTATE(D-ASPARTATE) O-METHYLTRANSFERASE"/>
    <property type="match status" value="1"/>
</dbReference>
<dbReference type="Pfam" id="PF01135">
    <property type="entry name" value="PCMT"/>
    <property type="match status" value="1"/>
</dbReference>
<comment type="similarity">
    <text evidence="2 9">Belongs to the methyltransferase superfamily. L-isoaspartyl/D-aspartyl protein methyltransferase family.</text>
</comment>
<evidence type="ECO:0000313" key="10">
    <source>
        <dbReference type="EMBL" id="HFK19982.1"/>
    </source>
</evidence>
<comment type="caution">
    <text evidence="10">The sequence shown here is derived from an EMBL/GenBank/DDBJ whole genome shotgun (WGS) entry which is preliminary data.</text>
</comment>
<dbReference type="CDD" id="cd02440">
    <property type="entry name" value="AdoMet_MTases"/>
    <property type="match status" value="1"/>
</dbReference>
<dbReference type="HAMAP" id="MF_00090">
    <property type="entry name" value="PIMT"/>
    <property type="match status" value="1"/>
</dbReference>